<evidence type="ECO:0000313" key="2">
    <source>
        <dbReference type="EMBL" id="XBO41434.1"/>
    </source>
</evidence>
<keyword evidence="1" id="KW-0732">Signal</keyword>
<reference evidence="2" key="1">
    <citation type="submission" date="2024-05" db="EMBL/GenBank/DDBJ databases">
        <authorList>
            <person name="Kim S."/>
            <person name="Heo J."/>
            <person name="Choi H."/>
            <person name="Choi Y."/>
            <person name="Kwon S.-W."/>
            <person name="Kim Y."/>
        </authorList>
    </citation>
    <scope>NUCLEOTIDE SEQUENCE</scope>
    <source>
        <strain evidence="2">KACC 23698</strain>
    </source>
</reference>
<feature type="chain" id="PRO_5043896538" evidence="1">
    <location>
        <begin position="33"/>
        <end position="144"/>
    </location>
</feature>
<dbReference type="RefSeq" id="WP_406858288.1">
    <property type="nucleotide sequence ID" value="NZ_CP157484.1"/>
</dbReference>
<proteinExistence type="predicted"/>
<accession>A0AAU7JMT4</accession>
<sequence length="144" mass="14577">MVHSTLRDMRLMGPLSLLAFCASMAVSQNLPAANANVGFVSAVRGKPQVLDADGRLGPVTLMQPLSPGAMIVLRSNESVAICHEGASRTFRVDGAGAAYVGHVGINSDPGGPRVAATGACAVASTPSETGGVLLRSLRPPASAK</sequence>
<evidence type="ECO:0000256" key="1">
    <source>
        <dbReference type="SAM" id="SignalP"/>
    </source>
</evidence>
<dbReference type="EMBL" id="CP157484">
    <property type="protein sequence ID" value="XBO41434.1"/>
    <property type="molecule type" value="Genomic_DNA"/>
</dbReference>
<organism evidence="2">
    <name type="scientific">Alsobacter sp. KACC 23698</name>
    <dbReference type="NCBI Taxonomy" id="3149229"/>
    <lineage>
        <taxon>Bacteria</taxon>
        <taxon>Pseudomonadati</taxon>
        <taxon>Pseudomonadota</taxon>
        <taxon>Alphaproteobacteria</taxon>
        <taxon>Hyphomicrobiales</taxon>
        <taxon>Alsobacteraceae</taxon>
        <taxon>Alsobacter</taxon>
    </lineage>
</organism>
<name>A0AAU7JMT4_9HYPH</name>
<dbReference type="AlphaFoldDB" id="A0AAU7JMT4"/>
<protein>
    <submittedName>
        <fullName evidence="2">Uncharacterized protein</fullName>
    </submittedName>
</protein>
<gene>
    <name evidence="2" type="ORF">ABEG18_11965</name>
</gene>
<feature type="signal peptide" evidence="1">
    <location>
        <begin position="1"/>
        <end position="32"/>
    </location>
</feature>